<accession>A0AAU7DJ88</accession>
<dbReference type="RefSeq" id="WP_348263365.1">
    <property type="nucleotide sequence ID" value="NZ_CP121196.1"/>
</dbReference>
<protein>
    <submittedName>
        <fullName evidence="3">Uncharacterized protein</fullName>
    </submittedName>
</protein>
<proteinExistence type="predicted"/>
<gene>
    <name evidence="3" type="ORF">P8935_02150</name>
</gene>
<evidence type="ECO:0000256" key="1">
    <source>
        <dbReference type="SAM" id="MobiDB-lite"/>
    </source>
</evidence>
<reference evidence="3" key="1">
    <citation type="submission" date="2023-03" db="EMBL/GenBank/DDBJ databases">
        <title>Edaphobacter sp.</title>
        <authorList>
            <person name="Huber K.J."/>
            <person name="Papendorf J."/>
            <person name="Pilke C."/>
            <person name="Bunk B."/>
            <person name="Sproeer C."/>
            <person name="Pester M."/>
        </authorList>
    </citation>
    <scope>NUCLEOTIDE SEQUENCE</scope>
    <source>
        <strain evidence="3">DSM 110680</strain>
    </source>
</reference>
<feature type="signal peptide" evidence="2">
    <location>
        <begin position="1"/>
        <end position="20"/>
    </location>
</feature>
<organism evidence="3">
    <name type="scientific">Telmatobacter sp. DSM 110680</name>
    <dbReference type="NCBI Taxonomy" id="3036704"/>
    <lineage>
        <taxon>Bacteria</taxon>
        <taxon>Pseudomonadati</taxon>
        <taxon>Acidobacteriota</taxon>
        <taxon>Terriglobia</taxon>
        <taxon>Terriglobales</taxon>
        <taxon>Acidobacteriaceae</taxon>
        <taxon>Telmatobacter</taxon>
    </lineage>
</organism>
<evidence type="ECO:0000313" key="3">
    <source>
        <dbReference type="EMBL" id="XBH18142.1"/>
    </source>
</evidence>
<evidence type="ECO:0000256" key="2">
    <source>
        <dbReference type="SAM" id="SignalP"/>
    </source>
</evidence>
<name>A0AAU7DJ88_9BACT</name>
<dbReference type="AlphaFoldDB" id="A0AAU7DJ88"/>
<keyword evidence="2" id="KW-0732">Signal</keyword>
<feature type="chain" id="PRO_5043649760" evidence="2">
    <location>
        <begin position="21"/>
        <end position="642"/>
    </location>
</feature>
<dbReference type="EMBL" id="CP121196">
    <property type="protein sequence ID" value="XBH18142.1"/>
    <property type="molecule type" value="Genomic_DNA"/>
</dbReference>
<sequence length="642" mass="69799">MTSKLIIAFFVGAFAGIASFAETSDAGVHRPVAAEVLSYMDVHSYHHGSPVYVKVKAAWEEQGCYFFDGQVLQGRVELATWRGKDQKESQLAISFPNMRCVGSKATLNLVLVAVEWEAGLDKIADSQYPSVVQLANPRIGTNGFSMDGMTMMALNQRSRNQLPLKAGDVLGVDGVTLEIGGGPERSSLLKSTKRDVHLEKESLLLLVPESVAFPKGHETGGTRPLERPSVGNLPGPVPAGDDTISLKAPPLPAPVEFQPCEPPVCAVDLPSSDRETHGTPSKSIGIRELGYAPRPQQQLGDLDDDEALGWLGPQQLLIAFNPHRLIDRAGQTSTGTALRRIHAIVIEPATSKILSVADWFLPDSGEFLWQLAGGRVLVHVGNELRIYGVGMQIERQIPLDGPLKFVRLSPNGELMAIAIARETHTPEQHASLRESLNTEPPENVEIRVLDKNFETIAQATTSSRIIPPALLNEGQVQLLAKSNRQYRVALARWNGESTTVTQFSSACIPEMSSFAPDLLLVSTCELSTGAHEYRVLRPNGKVVLRGRPDPQEAGQSAQGNERNFALKSLHATQVMMRGNHFQGSDLDYEEVRIFQSNDGRRLTTVRLQSPPPSHGGYALSPDGAQLAVIADAKVNLFPVPLH</sequence>
<feature type="region of interest" description="Disordered" evidence="1">
    <location>
        <begin position="269"/>
        <end position="290"/>
    </location>
</feature>